<feature type="compositionally biased region" description="Acidic residues" evidence="3">
    <location>
        <begin position="162"/>
        <end position="172"/>
    </location>
</feature>
<reference evidence="4 5" key="1">
    <citation type="journal article" date="2024" name="J Genomics">
        <title>Draft genome sequencing and assembly of Favolaschia claudopus CIRM-BRFM 2984 isolated from oak limbs.</title>
        <authorList>
            <person name="Navarro D."/>
            <person name="Drula E."/>
            <person name="Chaduli D."/>
            <person name="Cazenave R."/>
            <person name="Ahrendt S."/>
            <person name="Wang J."/>
            <person name="Lipzen A."/>
            <person name="Daum C."/>
            <person name="Barry K."/>
            <person name="Grigoriev I.V."/>
            <person name="Favel A."/>
            <person name="Rosso M.N."/>
            <person name="Martin F."/>
        </authorList>
    </citation>
    <scope>NUCLEOTIDE SEQUENCE [LARGE SCALE GENOMIC DNA]</scope>
    <source>
        <strain evidence="4 5">CIRM-BRFM 2984</strain>
    </source>
</reference>
<dbReference type="EMBL" id="JAWWNJ010000103">
    <property type="protein sequence ID" value="KAK6993190.1"/>
    <property type="molecule type" value="Genomic_DNA"/>
</dbReference>
<feature type="compositionally biased region" description="Acidic residues" evidence="3">
    <location>
        <begin position="184"/>
        <end position="198"/>
    </location>
</feature>
<feature type="compositionally biased region" description="Pro residues" evidence="3">
    <location>
        <begin position="74"/>
        <end position="84"/>
    </location>
</feature>
<keyword evidence="5" id="KW-1185">Reference proteome</keyword>
<dbReference type="GO" id="GO:0006355">
    <property type="term" value="P:regulation of DNA-templated transcription"/>
    <property type="evidence" value="ECO:0007669"/>
    <property type="project" value="InterPro"/>
</dbReference>
<feature type="compositionally biased region" description="Basic and acidic residues" evidence="3">
    <location>
        <begin position="31"/>
        <end position="45"/>
    </location>
</feature>
<dbReference type="PRINTS" id="PR00930">
    <property type="entry name" value="HIGHMOBLTYIY"/>
</dbReference>
<feature type="compositionally biased region" description="Low complexity" evidence="3">
    <location>
        <begin position="118"/>
        <end position="153"/>
    </location>
</feature>
<sequence length="211" mass="22371">MNTGERDSSLSLTVPAKRGPGRPKGSRNKKQRVESQELEPPEPKPRGRPRGSGPKQKARAQGITEPDLAKRPVGRPPKMPPPAPLSIRLGNETRTVRGMPAVIRSKNVSQNVNSTPLHSIFTPSSSSTPPAVTSTTKSSSTSHHVTPSVLSSTAGSSTIPVVEEDEENEEGDYTGLLEDAYGLGEDDDDDEDEGDDPDPSSLPEDGSISAC</sequence>
<dbReference type="InterPro" id="IPR017956">
    <property type="entry name" value="AT_hook_DNA-bd_motif"/>
</dbReference>
<dbReference type="GO" id="GO:0000785">
    <property type="term" value="C:chromatin"/>
    <property type="evidence" value="ECO:0007669"/>
    <property type="project" value="InterPro"/>
</dbReference>
<keyword evidence="1" id="KW-0677">Repeat</keyword>
<evidence type="ECO:0000313" key="5">
    <source>
        <dbReference type="Proteomes" id="UP001362999"/>
    </source>
</evidence>
<evidence type="ECO:0000256" key="3">
    <source>
        <dbReference type="SAM" id="MobiDB-lite"/>
    </source>
</evidence>
<feature type="region of interest" description="Disordered" evidence="3">
    <location>
        <begin position="1"/>
        <end position="211"/>
    </location>
</feature>
<feature type="compositionally biased region" description="Basic residues" evidence="3">
    <location>
        <begin position="19"/>
        <end position="30"/>
    </location>
</feature>
<proteinExistence type="predicted"/>
<evidence type="ECO:0000256" key="2">
    <source>
        <dbReference type="ARBA" id="ARBA00023125"/>
    </source>
</evidence>
<dbReference type="PRINTS" id="PR00929">
    <property type="entry name" value="ATHOOK"/>
</dbReference>
<dbReference type="SMART" id="SM00384">
    <property type="entry name" value="AT_hook"/>
    <property type="match status" value="3"/>
</dbReference>
<accession>A0AAV9ZX43</accession>
<evidence type="ECO:0000256" key="1">
    <source>
        <dbReference type="ARBA" id="ARBA00022737"/>
    </source>
</evidence>
<evidence type="ECO:0000313" key="4">
    <source>
        <dbReference type="EMBL" id="KAK6993190.1"/>
    </source>
</evidence>
<protein>
    <submittedName>
        <fullName evidence="4">Uncharacterized protein</fullName>
    </submittedName>
</protein>
<feature type="compositionally biased region" description="Polar residues" evidence="3">
    <location>
        <begin position="106"/>
        <end position="117"/>
    </location>
</feature>
<comment type="caution">
    <text evidence="4">The sequence shown here is derived from an EMBL/GenBank/DDBJ whole genome shotgun (WGS) entry which is preliminary data.</text>
</comment>
<dbReference type="GO" id="GO:0005634">
    <property type="term" value="C:nucleus"/>
    <property type="evidence" value="ECO:0007669"/>
    <property type="project" value="InterPro"/>
</dbReference>
<dbReference type="InterPro" id="IPR000116">
    <property type="entry name" value="HMGA"/>
</dbReference>
<dbReference type="Proteomes" id="UP001362999">
    <property type="component" value="Unassembled WGS sequence"/>
</dbReference>
<dbReference type="AlphaFoldDB" id="A0AAV9ZX43"/>
<gene>
    <name evidence="4" type="ORF">R3P38DRAFT_2800927</name>
</gene>
<organism evidence="4 5">
    <name type="scientific">Favolaschia claudopus</name>
    <dbReference type="NCBI Taxonomy" id="2862362"/>
    <lineage>
        <taxon>Eukaryota</taxon>
        <taxon>Fungi</taxon>
        <taxon>Dikarya</taxon>
        <taxon>Basidiomycota</taxon>
        <taxon>Agaricomycotina</taxon>
        <taxon>Agaricomycetes</taxon>
        <taxon>Agaricomycetidae</taxon>
        <taxon>Agaricales</taxon>
        <taxon>Marasmiineae</taxon>
        <taxon>Mycenaceae</taxon>
        <taxon>Favolaschia</taxon>
    </lineage>
</organism>
<feature type="compositionally biased region" description="Low complexity" evidence="3">
    <location>
        <begin position="199"/>
        <end position="211"/>
    </location>
</feature>
<dbReference type="GO" id="GO:0003677">
    <property type="term" value="F:DNA binding"/>
    <property type="evidence" value="ECO:0007669"/>
    <property type="project" value="UniProtKB-KW"/>
</dbReference>
<name>A0AAV9ZX43_9AGAR</name>
<keyword evidence="2" id="KW-0238">DNA-binding</keyword>